<dbReference type="Pfam" id="PF01451">
    <property type="entry name" value="LMWPc"/>
    <property type="match status" value="1"/>
</dbReference>
<dbReference type="PANTHER" id="PTHR43428">
    <property type="entry name" value="ARSENATE REDUCTASE"/>
    <property type="match status" value="1"/>
</dbReference>
<organism evidence="3">
    <name type="scientific">mine drainage metagenome</name>
    <dbReference type="NCBI Taxonomy" id="410659"/>
    <lineage>
        <taxon>unclassified sequences</taxon>
        <taxon>metagenomes</taxon>
        <taxon>ecological metagenomes</taxon>
    </lineage>
</organism>
<dbReference type="InterPro" id="IPR036196">
    <property type="entry name" value="Ptyr_pPase_sf"/>
</dbReference>
<dbReference type="InterPro" id="IPR023485">
    <property type="entry name" value="Ptyr_pPase"/>
</dbReference>
<dbReference type="PANTHER" id="PTHR43428:SF1">
    <property type="entry name" value="ARSENATE REDUCTASE"/>
    <property type="match status" value="1"/>
</dbReference>
<dbReference type="AlphaFoldDB" id="E6PGP3"/>
<dbReference type="GO" id="GO:0046685">
    <property type="term" value="P:response to arsenic-containing substance"/>
    <property type="evidence" value="ECO:0007669"/>
    <property type="project" value="UniProtKB-KW"/>
</dbReference>
<accession>E6PGP3</accession>
<proteinExistence type="predicted"/>
<dbReference type="CDD" id="cd16345">
    <property type="entry name" value="LMWP_ArsC"/>
    <property type="match status" value="1"/>
</dbReference>
<dbReference type="SMART" id="SM00226">
    <property type="entry name" value="LMWPc"/>
    <property type="match status" value="1"/>
</dbReference>
<gene>
    <name evidence="3" type="primary">arsC</name>
    <name evidence="3" type="ORF">CARN1_2494</name>
</gene>
<reference evidence="3" key="1">
    <citation type="submission" date="2009-10" db="EMBL/GenBank/DDBJ databases">
        <title>Diversity of trophic interactions inside an arsenic-rich microbial ecosystem.</title>
        <authorList>
            <person name="Bertin P.N."/>
            <person name="Heinrich-Salmeron A."/>
            <person name="Pelletier E."/>
            <person name="Goulhen-Chollet F."/>
            <person name="Arsene-Ploetze F."/>
            <person name="Gallien S."/>
            <person name="Calteau A."/>
            <person name="Vallenet D."/>
            <person name="Casiot C."/>
            <person name="Chane-Woon-Ming B."/>
            <person name="Giloteaux L."/>
            <person name="Barakat M."/>
            <person name="Bonnefoy V."/>
            <person name="Bruneel O."/>
            <person name="Chandler M."/>
            <person name="Cleiss J."/>
            <person name="Duran R."/>
            <person name="Elbaz-Poulichet F."/>
            <person name="Fonknechten N."/>
            <person name="Lauga B."/>
            <person name="Mornico D."/>
            <person name="Ortet P."/>
            <person name="Schaeffer C."/>
            <person name="Siguier P."/>
            <person name="Alexander Thil Smith A."/>
            <person name="Van Dorsselaer A."/>
            <person name="Weissenbach J."/>
            <person name="Medigue C."/>
            <person name="Le Paslier D."/>
        </authorList>
    </citation>
    <scope>NUCLEOTIDE SEQUENCE</scope>
</reference>
<dbReference type="Gene3D" id="3.40.50.2300">
    <property type="match status" value="1"/>
</dbReference>
<comment type="caution">
    <text evidence="3">The sequence shown here is derived from an EMBL/GenBank/DDBJ whole genome shotgun (WGS) entry which is preliminary data.</text>
</comment>
<dbReference type="SUPFAM" id="SSF52788">
    <property type="entry name" value="Phosphotyrosine protein phosphatases I"/>
    <property type="match status" value="1"/>
</dbReference>
<evidence type="ECO:0000256" key="1">
    <source>
        <dbReference type="ARBA" id="ARBA00022849"/>
    </source>
</evidence>
<protein>
    <submittedName>
        <fullName evidence="3">Thioredoxin-coupled arsenate reductase</fullName>
    </submittedName>
</protein>
<evidence type="ECO:0000259" key="2">
    <source>
        <dbReference type="SMART" id="SM00226"/>
    </source>
</evidence>
<keyword evidence="1" id="KW-0059">Arsenical resistance</keyword>
<evidence type="ECO:0000313" key="3">
    <source>
        <dbReference type="EMBL" id="CBH75631.1"/>
    </source>
</evidence>
<name>E6PGP3_9ZZZZ</name>
<sequence length="148" mass="16395">MSSTPVHRARVLFLCVHNSARSQMAEAFANARFSDRLIAESAGLEAGALNPLAVEAMRERGIDISQKQTRHVFDLVTSGKLFDYVITVCDESNAERCPVFPGVTQRIHWSFPDPGALVGPDEERLARTREIRDAIEARVSEWGATLRG</sequence>
<feature type="domain" description="Phosphotyrosine protein phosphatase I" evidence="2">
    <location>
        <begin position="9"/>
        <end position="145"/>
    </location>
</feature>
<dbReference type="EMBL" id="CABL01000014">
    <property type="protein sequence ID" value="CBH75631.1"/>
    <property type="molecule type" value="Genomic_DNA"/>
</dbReference>